<reference evidence="2 3" key="1">
    <citation type="submission" date="2019-05" db="EMBL/GenBank/DDBJ databases">
        <title>Another draft genome of Portunus trituberculatus and its Hox gene families provides insights of decapod evolution.</title>
        <authorList>
            <person name="Jeong J.-H."/>
            <person name="Song I."/>
            <person name="Kim S."/>
            <person name="Choi T."/>
            <person name="Kim D."/>
            <person name="Ryu S."/>
            <person name="Kim W."/>
        </authorList>
    </citation>
    <scope>NUCLEOTIDE SEQUENCE [LARGE SCALE GENOMIC DNA]</scope>
    <source>
        <tissue evidence="2">Muscle</tissue>
    </source>
</reference>
<dbReference type="Proteomes" id="UP000324222">
    <property type="component" value="Unassembled WGS sequence"/>
</dbReference>
<feature type="region of interest" description="Disordered" evidence="1">
    <location>
        <begin position="31"/>
        <end position="84"/>
    </location>
</feature>
<evidence type="ECO:0000313" key="3">
    <source>
        <dbReference type="Proteomes" id="UP000324222"/>
    </source>
</evidence>
<evidence type="ECO:0000313" key="2">
    <source>
        <dbReference type="EMBL" id="MPC31899.1"/>
    </source>
</evidence>
<accession>A0A5B7EF37</accession>
<gene>
    <name evidence="2" type="ORF">E2C01_025199</name>
</gene>
<dbReference type="AlphaFoldDB" id="A0A5B7EF37"/>
<protein>
    <submittedName>
        <fullName evidence="2">Uncharacterized protein</fullName>
    </submittedName>
</protein>
<sequence length="187" mass="20949">MIGADARSDLASSQQAFVDLLDPPGPIACHSSRRESMTAASIHSSARINRSRSHSRERLSDAFLHQLHPQGSTRSRSTDRLHTSTHDLNSEFGVNYSFRGDGERTMSEARSYDETTVRPPIRSLRAESFYSSKALSSQHISEHQTMAERDGGSTVVYPQTELYRPVRVSVTTCRYFPLLHGILLSIR</sequence>
<evidence type="ECO:0000256" key="1">
    <source>
        <dbReference type="SAM" id="MobiDB-lite"/>
    </source>
</evidence>
<dbReference type="OrthoDB" id="10040649at2759"/>
<keyword evidence="3" id="KW-1185">Reference proteome</keyword>
<name>A0A5B7EF37_PORTR</name>
<comment type="caution">
    <text evidence="2">The sequence shown here is derived from an EMBL/GenBank/DDBJ whole genome shotgun (WGS) entry which is preliminary data.</text>
</comment>
<dbReference type="EMBL" id="VSRR010002526">
    <property type="protein sequence ID" value="MPC31899.1"/>
    <property type="molecule type" value="Genomic_DNA"/>
</dbReference>
<feature type="compositionally biased region" description="Polar residues" evidence="1">
    <location>
        <begin position="38"/>
        <end position="48"/>
    </location>
</feature>
<organism evidence="2 3">
    <name type="scientific">Portunus trituberculatus</name>
    <name type="common">Swimming crab</name>
    <name type="synonym">Neptunus trituberculatus</name>
    <dbReference type="NCBI Taxonomy" id="210409"/>
    <lineage>
        <taxon>Eukaryota</taxon>
        <taxon>Metazoa</taxon>
        <taxon>Ecdysozoa</taxon>
        <taxon>Arthropoda</taxon>
        <taxon>Crustacea</taxon>
        <taxon>Multicrustacea</taxon>
        <taxon>Malacostraca</taxon>
        <taxon>Eumalacostraca</taxon>
        <taxon>Eucarida</taxon>
        <taxon>Decapoda</taxon>
        <taxon>Pleocyemata</taxon>
        <taxon>Brachyura</taxon>
        <taxon>Eubrachyura</taxon>
        <taxon>Portunoidea</taxon>
        <taxon>Portunidae</taxon>
        <taxon>Portuninae</taxon>
        <taxon>Portunus</taxon>
    </lineage>
</organism>
<proteinExistence type="predicted"/>